<feature type="region of interest" description="Disordered" evidence="1">
    <location>
        <begin position="101"/>
        <end position="120"/>
    </location>
</feature>
<proteinExistence type="predicted"/>
<comment type="caution">
    <text evidence="2">The sequence shown here is derived from an EMBL/GenBank/DDBJ whole genome shotgun (WGS) entry which is preliminary data.</text>
</comment>
<gene>
    <name evidence="2" type="ORF">PFLUV_G00250410</name>
</gene>
<evidence type="ECO:0000313" key="3">
    <source>
        <dbReference type="Proteomes" id="UP000465112"/>
    </source>
</evidence>
<keyword evidence="3" id="KW-1185">Reference proteome</keyword>
<evidence type="ECO:0000256" key="1">
    <source>
        <dbReference type="SAM" id="MobiDB-lite"/>
    </source>
</evidence>
<organism evidence="2 3">
    <name type="scientific">Perca fluviatilis</name>
    <name type="common">European perch</name>
    <dbReference type="NCBI Taxonomy" id="8168"/>
    <lineage>
        <taxon>Eukaryota</taxon>
        <taxon>Metazoa</taxon>
        <taxon>Chordata</taxon>
        <taxon>Craniata</taxon>
        <taxon>Vertebrata</taxon>
        <taxon>Euteleostomi</taxon>
        <taxon>Actinopterygii</taxon>
        <taxon>Neopterygii</taxon>
        <taxon>Teleostei</taxon>
        <taxon>Neoteleostei</taxon>
        <taxon>Acanthomorphata</taxon>
        <taxon>Eupercaria</taxon>
        <taxon>Perciformes</taxon>
        <taxon>Percoidei</taxon>
        <taxon>Percidae</taxon>
        <taxon>Percinae</taxon>
        <taxon>Perca</taxon>
    </lineage>
</organism>
<sequence>MRARSRWRSQAAAVQSVESSFQTSPCQSVVAMCRSRTSPRETVGLTTWRSASAGDAVCPGQMSSWRSPTSSQFASAVVTVWTLTTQSVSSAFSVRVERASPSSCPSYTAANAPAAKVGKN</sequence>
<name>A0A6A5DN59_PERFL</name>
<evidence type="ECO:0000313" key="2">
    <source>
        <dbReference type="EMBL" id="KAF1372727.1"/>
    </source>
</evidence>
<dbReference type="Proteomes" id="UP000465112">
    <property type="component" value="Chromosome 22"/>
</dbReference>
<dbReference type="AlphaFoldDB" id="A0A6A5DN59"/>
<dbReference type="EMBL" id="VHII01000022">
    <property type="protein sequence ID" value="KAF1372727.1"/>
    <property type="molecule type" value="Genomic_DNA"/>
</dbReference>
<reference evidence="2 3" key="1">
    <citation type="submission" date="2019-06" db="EMBL/GenBank/DDBJ databases">
        <title>A chromosome-scale genome assembly of the European perch, Perca fluviatilis.</title>
        <authorList>
            <person name="Roques C."/>
            <person name="Zahm M."/>
            <person name="Cabau C."/>
            <person name="Klopp C."/>
            <person name="Bouchez O."/>
            <person name="Donnadieu C."/>
            <person name="Kuhl H."/>
            <person name="Gislard M."/>
            <person name="Guendouz S."/>
            <person name="Journot L."/>
            <person name="Haffray P."/>
            <person name="Bestin A."/>
            <person name="Morvezen R."/>
            <person name="Feron R."/>
            <person name="Wen M."/>
            <person name="Jouanno E."/>
            <person name="Herpin A."/>
            <person name="Schartl M."/>
            <person name="Postlethwait J."/>
            <person name="Schaerlinger B."/>
            <person name="Chardard D."/>
            <person name="Lecocq T."/>
            <person name="Poncet C."/>
            <person name="Jaffrelo L."/>
            <person name="Lampietro C."/>
            <person name="Guiguen Y."/>
        </authorList>
    </citation>
    <scope>NUCLEOTIDE SEQUENCE [LARGE SCALE GENOMIC DNA]</scope>
    <source>
        <tissue evidence="2">Blood</tissue>
    </source>
</reference>
<feature type="non-terminal residue" evidence="2">
    <location>
        <position position="120"/>
    </location>
</feature>
<accession>A0A6A5DN59</accession>
<protein>
    <submittedName>
        <fullName evidence="2">Uncharacterized protein</fullName>
    </submittedName>
</protein>